<protein>
    <submittedName>
        <fullName evidence="2">Uncharacterized protein</fullName>
    </submittedName>
</protein>
<evidence type="ECO:0000313" key="2">
    <source>
        <dbReference type="EMBL" id="CAI0546845.1"/>
    </source>
</evidence>
<accession>A0AAV0QPH5</accession>
<dbReference type="AlphaFoldDB" id="A0AAV0QPH5"/>
<feature type="region of interest" description="Disordered" evidence="1">
    <location>
        <begin position="1"/>
        <end position="77"/>
    </location>
</feature>
<reference evidence="2" key="1">
    <citation type="submission" date="2022-08" db="EMBL/GenBank/DDBJ databases">
        <authorList>
            <person name="Gutierrez-Valencia J."/>
        </authorList>
    </citation>
    <scope>NUCLEOTIDE SEQUENCE</scope>
</reference>
<evidence type="ECO:0000313" key="3">
    <source>
        <dbReference type="Proteomes" id="UP001154282"/>
    </source>
</evidence>
<dbReference type="EMBL" id="CAMGYJ010000010">
    <property type="protein sequence ID" value="CAI0546845.1"/>
    <property type="molecule type" value="Genomic_DNA"/>
</dbReference>
<proteinExistence type="predicted"/>
<evidence type="ECO:0000256" key="1">
    <source>
        <dbReference type="SAM" id="MobiDB-lite"/>
    </source>
</evidence>
<comment type="caution">
    <text evidence="2">The sequence shown here is derived from an EMBL/GenBank/DDBJ whole genome shotgun (WGS) entry which is preliminary data.</text>
</comment>
<organism evidence="2 3">
    <name type="scientific">Linum tenue</name>
    <dbReference type="NCBI Taxonomy" id="586396"/>
    <lineage>
        <taxon>Eukaryota</taxon>
        <taxon>Viridiplantae</taxon>
        <taxon>Streptophyta</taxon>
        <taxon>Embryophyta</taxon>
        <taxon>Tracheophyta</taxon>
        <taxon>Spermatophyta</taxon>
        <taxon>Magnoliopsida</taxon>
        <taxon>eudicotyledons</taxon>
        <taxon>Gunneridae</taxon>
        <taxon>Pentapetalae</taxon>
        <taxon>rosids</taxon>
        <taxon>fabids</taxon>
        <taxon>Malpighiales</taxon>
        <taxon>Linaceae</taxon>
        <taxon>Linum</taxon>
    </lineage>
</organism>
<dbReference type="Proteomes" id="UP001154282">
    <property type="component" value="Unassembled WGS sequence"/>
</dbReference>
<gene>
    <name evidence="2" type="ORF">LITE_LOCUS44128</name>
</gene>
<sequence length="77" mass="8073">MSVSRPADWRGKLSGSRRIPSSSPDSRATSALLSATMPAPTSSTSTSTSPPAKVGFSTEAVRGPKRSRAEGIDGRYY</sequence>
<feature type="compositionally biased region" description="Low complexity" evidence="1">
    <location>
        <begin position="14"/>
        <end position="27"/>
    </location>
</feature>
<keyword evidence="3" id="KW-1185">Reference proteome</keyword>
<feature type="compositionally biased region" description="Low complexity" evidence="1">
    <location>
        <begin position="34"/>
        <end position="52"/>
    </location>
</feature>
<name>A0AAV0QPH5_9ROSI</name>
<feature type="compositionally biased region" description="Basic and acidic residues" evidence="1">
    <location>
        <begin position="67"/>
        <end position="77"/>
    </location>
</feature>